<dbReference type="STRING" id="222136.BBW65_00160"/>
<dbReference type="KEGG" id="het:BBW65_00160"/>
<dbReference type="SUPFAM" id="SSF48695">
    <property type="entry name" value="Multiheme cytochromes"/>
    <property type="match status" value="1"/>
</dbReference>
<reference evidence="2" key="1">
    <citation type="submission" date="2016-07" db="EMBL/GenBank/DDBJ databases">
        <authorList>
            <person name="Florea S."/>
            <person name="Webb J.S."/>
            <person name="Jaromczyk J."/>
            <person name="Schardl C.L."/>
        </authorList>
    </citation>
    <scope>NUCLEOTIDE SEQUENCE [LARGE SCALE GENOMIC DNA]</scope>
    <source>
        <strain evidence="2">MIT 01-6242</strain>
    </source>
</reference>
<dbReference type="RefSeq" id="WP_066338140.1">
    <property type="nucleotide sequence ID" value="NZ_CP016503.1"/>
</dbReference>
<dbReference type="Proteomes" id="UP000092884">
    <property type="component" value="Chromosome"/>
</dbReference>
<dbReference type="InterPro" id="IPR036280">
    <property type="entry name" value="Multihaem_cyt_sf"/>
</dbReference>
<sequence length="123" mass="14237">MRYFVVLITFCACMWACEGDCASCHTTLDYQNDKRHQPMLECKKCHTPEQMEQIDMGGCGKDCFACHNAQKLNDPKLAQSHKQILKCIECHTKLDKFNLKQFFDPQIKPVEKSFFQELPKIGS</sequence>
<dbReference type="AlphaFoldDB" id="A0A1B1U3K3"/>
<gene>
    <name evidence="1" type="ORF">BBW65_00160</name>
</gene>
<evidence type="ECO:0000313" key="2">
    <source>
        <dbReference type="Proteomes" id="UP000092884"/>
    </source>
</evidence>
<organism evidence="1 2">
    <name type="scientific">Helicobacter enhydrae</name>
    <dbReference type="NCBI Taxonomy" id="222136"/>
    <lineage>
        <taxon>Bacteria</taxon>
        <taxon>Pseudomonadati</taxon>
        <taxon>Campylobacterota</taxon>
        <taxon>Epsilonproteobacteria</taxon>
        <taxon>Campylobacterales</taxon>
        <taxon>Helicobacteraceae</taxon>
        <taxon>Helicobacter</taxon>
    </lineage>
</organism>
<keyword evidence="2" id="KW-1185">Reference proteome</keyword>
<dbReference type="OrthoDB" id="5334216at2"/>
<accession>A0A1B1U3K3</accession>
<dbReference type="Gene3D" id="1.10.287.3080">
    <property type="match status" value="1"/>
</dbReference>
<protein>
    <submittedName>
        <fullName evidence="1">Uncharacterized protein</fullName>
    </submittedName>
</protein>
<evidence type="ECO:0000313" key="1">
    <source>
        <dbReference type="EMBL" id="ANV97330.1"/>
    </source>
</evidence>
<proteinExistence type="predicted"/>
<dbReference type="EMBL" id="CP016503">
    <property type="protein sequence ID" value="ANV97330.1"/>
    <property type="molecule type" value="Genomic_DNA"/>
</dbReference>
<name>A0A1B1U3K3_9HELI</name>